<dbReference type="SUPFAM" id="SSF55729">
    <property type="entry name" value="Acyl-CoA N-acyltransferases (Nat)"/>
    <property type="match status" value="1"/>
</dbReference>
<dbReference type="Pfam" id="PF04377">
    <property type="entry name" value="ATE_C"/>
    <property type="match status" value="1"/>
</dbReference>
<reference evidence="5" key="1">
    <citation type="submission" date="2018-05" db="EMBL/GenBank/DDBJ databases">
        <authorList>
            <person name="Lanie J.A."/>
            <person name="Ng W.-L."/>
            <person name="Kazmierczak K.M."/>
            <person name="Andrzejewski T.M."/>
            <person name="Davidsen T.M."/>
            <person name="Wayne K.J."/>
            <person name="Tettelin H."/>
            <person name="Glass J.I."/>
            <person name="Rusch D."/>
            <person name="Podicherti R."/>
            <person name="Tsui H.-C.T."/>
            <person name="Winkler M.E."/>
        </authorList>
    </citation>
    <scope>NUCLEOTIDE SEQUENCE</scope>
</reference>
<feature type="domain" description="N-end rule aminoacyl transferase C-terminal" evidence="4">
    <location>
        <begin position="100"/>
        <end position="220"/>
    </location>
</feature>
<proteinExistence type="predicted"/>
<dbReference type="GO" id="GO:0004057">
    <property type="term" value="F:arginyl-tRNA--protein transferase activity"/>
    <property type="evidence" value="ECO:0007669"/>
    <property type="project" value="InterPro"/>
</dbReference>
<dbReference type="EMBL" id="UINC01102777">
    <property type="protein sequence ID" value="SVC64660.1"/>
    <property type="molecule type" value="Genomic_DNA"/>
</dbReference>
<evidence type="ECO:0008006" key="6">
    <source>
        <dbReference type="Google" id="ProtNLM"/>
    </source>
</evidence>
<evidence type="ECO:0000313" key="5">
    <source>
        <dbReference type="EMBL" id="SVC64660.1"/>
    </source>
</evidence>
<protein>
    <recommendedName>
        <fullName evidence="6">N-end rule aminoacyl transferase C-terminal domain-containing protein</fullName>
    </recommendedName>
</protein>
<sequence>MLAHFIESKSFQCGYFKDKKSLFEEYLLEDISEVEFEYLLAHGMRHFGDYFFRPRCLDCYRCVPIRVRTEGFKMTRSQRRALKSCGGVLVKIGAPKYADEKFDLYIRHKRKFCALQDDVEDEQNFRLSFYVNTAFGIEFEYYVNGRLAGVALGDHTSNTFSAIYTFYDVRDSKLSLGTFSILKQLEFCRQQSVKFFYLGYYIDENQSLKYKGDFRPNEIYLDQSWRPFRNAEGEYLVPKNNILWRNTEFLVKAKVDQPKERSGPSQIKENLFF</sequence>
<dbReference type="InterPro" id="IPR016181">
    <property type="entry name" value="Acyl_CoA_acyltransferase"/>
</dbReference>
<dbReference type="PANTHER" id="PTHR21367:SF1">
    <property type="entry name" value="ARGINYL-TRNA--PROTEIN TRANSFERASE 1"/>
    <property type="match status" value="1"/>
</dbReference>
<keyword evidence="2" id="KW-0012">Acyltransferase</keyword>
<gene>
    <name evidence="5" type="ORF">METZ01_LOCUS317514</name>
</gene>
<dbReference type="Pfam" id="PF04376">
    <property type="entry name" value="ATE_N"/>
    <property type="match status" value="1"/>
</dbReference>
<accession>A0A382NVI2</accession>
<evidence type="ECO:0000256" key="2">
    <source>
        <dbReference type="ARBA" id="ARBA00023315"/>
    </source>
</evidence>
<evidence type="ECO:0000259" key="3">
    <source>
        <dbReference type="Pfam" id="PF04376"/>
    </source>
</evidence>
<evidence type="ECO:0000259" key="4">
    <source>
        <dbReference type="Pfam" id="PF04377"/>
    </source>
</evidence>
<name>A0A382NVI2_9ZZZZ</name>
<keyword evidence="1" id="KW-0808">Transferase</keyword>
<dbReference type="InterPro" id="IPR007471">
    <property type="entry name" value="N-end_Aminoacyl_Trfase_N"/>
</dbReference>
<dbReference type="NCBIfam" id="NF002346">
    <property type="entry name" value="PRK01305.2-3"/>
    <property type="match status" value="1"/>
</dbReference>
<feature type="domain" description="N-end aminoacyl transferase N-terminal" evidence="3">
    <location>
        <begin position="12"/>
        <end position="80"/>
    </location>
</feature>
<dbReference type="InterPro" id="IPR030700">
    <property type="entry name" value="N-end_Aminoacyl_Trfase"/>
</dbReference>
<dbReference type="PANTHER" id="PTHR21367">
    <property type="entry name" value="ARGININE-TRNA-PROTEIN TRANSFERASE 1"/>
    <property type="match status" value="1"/>
</dbReference>
<evidence type="ECO:0000256" key="1">
    <source>
        <dbReference type="ARBA" id="ARBA00022679"/>
    </source>
</evidence>
<organism evidence="5">
    <name type="scientific">marine metagenome</name>
    <dbReference type="NCBI Taxonomy" id="408172"/>
    <lineage>
        <taxon>unclassified sequences</taxon>
        <taxon>metagenomes</taxon>
        <taxon>ecological metagenomes</taxon>
    </lineage>
</organism>
<dbReference type="AlphaFoldDB" id="A0A382NVI2"/>
<dbReference type="GO" id="GO:0005737">
    <property type="term" value="C:cytoplasm"/>
    <property type="evidence" value="ECO:0007669"/>
    <property type="project" value="TreeGrafter"/>
</dbReference>
<dbReference type="InterPro" id="IPR007472">
    <property type="entry name" value="N-end_Aminoacyl_Trfase_C"/>
</dbReference>